<evidence type="ECO:0000256" key="7">
    <source>
        <dbReference type="RuleBase" id="RU361277"/>
    </source>
</evidence>
<organism evidence="9 10">
    <name type="scientific">Pseudaquabacterium terrae</name>
    <dbReference type="NCBI Taxonomy" id="2732868"/>
    <lineage>
        <taxon>Bacteria</taxon>
        <taxon>Pseudomonadati</taxon>
        <taxon>Pseudomonadota</taxon>
        <taxon>Betaproteobacteria</taxon>
        <taxon>Burkholderiales</taxon>
        <taxon>Sphaerotilaceae</taxon>
        <taxon>Pseudaquabacterium</taxon>
    </lineage>
</organism>
<comment type="cofactor">
    <cofactor evidence="1 7">
        <name>Zn(2+)</name>
        <dbReference type="ChEBI" id="CHEBI:29105"/>
    </cofactor>
</comment>
<dbReference type="Gene3D" id="3.40.50.720">
    <property type="entry name" value="NAD(P)-binding Rossmann-like Domain"/>
    <property type="match status" value="1"/>
</dbReference>
<accession>A0ABX2ETE3</accession>
<dbReference type="CDD" id="cd08240">
    <property type="entry name" value="6_hydroxyhexanoate_dh_like"/>
    <property type="match status" value="1"/>
</dbReference>
<dbReference type="InterPro" id="IPR020843">
    <property type="entry name" value="ER"/>
</dbReference>
<dbReference type="EMBL" id="JABRWJ010000016">
    <property type="protein sequence ID" value="NRF72017.1"/>
    <property type="molecule type" value="Genomic_DNA"/>
</dbReference>
<evidence type="ECO:0000259" key="8">
    <source>
        <dbReference type="SMART" id="SM00829"/>
    </source>
</evidence>
<feature type="domain" description="Enoyl reductase (ER)" evidence="8">
    <location>
        <begin position="15"/>
        <end position="353"/>
    </location>
</feature>
<keyword evidence="4 7" id="KW-0479">Metal-binding</keyword>
<evidence type="ECO:0000256" key="5">
    <source>
        <dbReference type="ARBA" id="ARBA00022833"/>
    </source>
</evidence>
<dbReference type="RefSeq" id="WP_173134435.1">
    <property type="nucleotide sequence ID" value="NZ_JABRWJ010000016.1"/>
</dbReference>
<dbReference type="InterPro" id="IPR011032">
    <property type="entry name" value="GroES-like_sf"/>
</dbReference>
<dbReference type="SUPFAM" id="SSF50129">
    <property type="entry name" value="GroES-like"/>
    <property type="match status" value="1"/>
</dbReference>
<dbReference type="PROSITE" id="PS00059">
    <property type="entry name" value="ADH_ZINC"/>
    <property type="match status" value="1"/>
</dbReference>
<sequence length="355" mass="37667">MNELATAMRSFMMTGFGEPLREQIGKRPEPAGSEVLLKVDACGVCHSDLHIWEGHFDLGGGRQLDIRQGIGLPRTLGHEIAGTVIAVGPDVQDVRPGDRRVVYPWIGCGECARCLAGEEQVCANQRNLGTRRDGGFASHVLVPHERYLIHFGRVREELACTYACSGLTAYSALNKALPLGAKDPLVIIGAGGVGLSAINLARSVHGIAPIVAEIDRTKWDAAHAAGASQVLDPRDADAVKQLLGATGGVAAVVDFVGAPPSVGFAMQTLRRGGRLVIVGLMGGSIELQLPLLPIRALSIIGSYVGSLEEMRSLVALAREGRVPEIPVQTRGLEEAQRTLDDLKLGKVVGRVVLRP</sequence>
<dbReference type="PANTHER" id="PTHR42940:SF8">
    <property type="entry name" value="VACUOLAR PROTEIN SORTING-ASSOCIATED PROTEIN 11"/>
    <property type="match status" value="1"/>
</dbReference>
<evidence type="ECO:0000256" key="1">
    <source>
        <dbReference type="ARBA" id="ARBA00001947"/>
    </source>
</evidence>
<dbReference type="Pfam" id="PF08240">
    <property type="entry name" value="ADH_N"/>
    <property type="match status" value="1"/>
</dbReference>
<evidence type="ECO:0000256" key="4">
    <source>
        <dbReference type="ARBA" id="ARBA00022723"/>
    </source>
</evidence>
<comment type="caution">
    <text evidence="9">The sequence shown here is derived from an EMBL/GenBank/DDBJ whole genome shotgun (WGS) entry which is preliminary data.</text>
</comment>
<dbReference type="InterPro" id="IPR002328">
    <property type="entry name" value="ADH_Zn_CS"/>
</dbReference>
<dbReference type="InterPro" id="IPR013149">
    <property type="entry name" value="ADH-like_C"/>
</dbReference>
<gene>
    <name evidence="9" type="ORF">HLB44_34035</name>
</gene>
<keyword evidence="6" id="KW-0560">Oxidoreductase</keyword>
<dbReference type="InterPro" id="IPR013154">
    <property type="entry name" value="ADH-like_N"/>
</dbReference>
<dbReference type="SMART" id="SM00829">
    <property type="entry name" value="PKS_ER"/>
    <property type="match status" value="1"/>
</dbReference>
<dbReference type="InterPro" id="IPR036291">
    <property type="entry name" value="NAD(P)-bd_dom_sf"/>
</dbReference>
<protein>
    <recommendedName>
        <fullName evidence="3">alcohol dehydrogenase</fullName>
        <ecNumber evidence="3">1.1.1.1</ecNumber>
    </recommendedName>
</protein>
<name>A0ABX2ETE3_9BURK</name>
<dbReference type="EC" id="1.1.1.1" evidence="3"/>
<evidence type="ECO:0000256" key="6">
    <source>
        <dbReference type="ARBA" id="ARBA00023002"/>
    </source>
</evidence>
<evidence type="ECO:0000256" key="3">
    <source>
        <dbReference type="ARBA" id="ARBA00013190"/>
    </source>
</evidence>
<proteinExistence type="inferred from homology"/>
<keyword evidence="10" id="KW-1185">Reference proteome</keyword>
<dbReference type="Gene3D" id="3.90.180.10">
    <property type="entry name" value="Medium-chain alcohol dehydrogenases, catalytic domain"/>
    <property type="match status" value="1"/>
</dbReference>
<dbReference type="Proteomes" id="UP000737171">
    <property type="component" value="Unassembled WGS sequence"/>
</dbReference>
<evidence type="ECO:0000313" key="10">
    <source>
        <dbReference type="Proteomes" id="UP000737171"/>
    </source>
</evidence>
<comment type="similarity">
    <text evidence="2 7">Belongs to the zinc-containing alcohol dehydrogenase family.</text>
</comment>
<dbReference type="Pfam" id="PF00107">
    <property type="entry name" value="ADH_zinc_N"/>
    <property type="match status" value="1"/>
</dbReference>
<dbReference type="SUPFAM" id="SSF51735">
    <property type="entry name" value="NAD(P)-binding Rossmann-fold domains"/>
    <property type="match status" value="1"/>
</dbReference>
<evidence type="ECO:0000256" key="2">
    <source>
        <dbReference type="ARBA" id="ARBA00008072"/>
    </source>
</evidence>
<evidence type="ECO:0000313" key="9">
    <source>
        <dbReference type="EMBL" id="NRF72017.1"/>
    </source>
</evidence>
<keyword evidence="5 7" id="KW-0862">Zinc</keyword>
<dbReference type="PANTHER" id="PTHR42940">
    <property type="entry name" value="ALCOHOL DEHYDROGENASE 1-RELATED"/>
    <property type="match status" value="1"/>
</dbReference>
<reference evidence="9 10" key="1">
    <citation type="submission" date="2020-05" db="EMBL/GenBank/DDBJ databases">
        <title>Aquincola sp. isolate from soil.</title>
        <authorList>
            <person name="Han J."/>
            <person name="Kim D.-U."/>
        </authorList>
    </citation>
    <scope>NUCLEOTIDE SEQUENCE [LARGE SCALE GENOMIC DNA]</scope>
    <source>
        <strain evidence="9 10">S2</strain>
    </source>
</reference>